<dbReference type="PANTHER" id="PTHR45138:SF9">
    <property type="entry name" value="DIGUANYLATE CYCLASE DGCM-RELATED"/>
    <property type="match status" value="1"/>
</dbReference>
<evidence type="ECO:0000313" key="5">
    <source>
        <dbReference type="EMBL" id="XBH06095.1"/>
    </source>
</evidence>
<name>A0AAU7CM28_9BACT</name>
<sequence length="316" mass="35660">MASGNLIDSRLVTRPVVLERPISPSNRDACLIQIYPTGLTIGTRHPLNEKDAILGRDDDCDITVHDPSISRRHSRLESTGGGYRITDLNSTNGTFVNDVPANRTMLTDGDYLRLGTCLFRFLAGGNVEAEYHEELYRMAILDGLTGMHNKRYLLDHLEREIDRSTRYERPLTLILIDVDHFKAINDSMGHLAGDLALRELSHCLRPNLRNYDLLARYGGEEFAAVLSETSRKDAIAIAEQLRRAVENHRFEFEGRAFRVTISLGVATVVRNEPLEPEELIRLADVQLYSAKRAGRNCVSSWELKICQESLALSVRE</sequence>
<dbReference type="Pfam" id="PF00990">
    <property type="entry name" value="GGDEF"/>
    <property type="match status" value="1"/>
</dbReference>
<dbReference type="CDD" id="cd00060">
    <property type="entry name" value="FHA"/>
    <property type="match status" value="1"/>
</dbReference>
<dbReference type="RefSeq" id="WP_406698947.1">
    <property type="nucleotide sequence ID" value="NZ_CP155447.1"/>
</dbReference>
<gene>
    <name evidence="5" type="ORF">V5E97_08670</name>
</gene>
<dbReference type="PROSITE" id="PS50006">
    <property type="entry name" value="FHA_DOMAIN"/>
    <property type="match status" value="1"/>
</dbReference>
<comment type="catalytic activity">
    <reaction evidence="2">
        <text>2 GTP = 3',3'-c-di-GMP + 2 diphosphate</text>
        <dbReference type="Rhea" id="RHEA:24898"/>
        <dbReference type="ChEBI" id="CHEBI:33019"/>
        <dbReference type="ChEBI" id="CHEBI:37565"/>
        <dbReference type="ChEBI" id="CHEBI:58805"/>
        <dbReference type="EC" id="2.7.7.65"/>
    </reaction>
</comment>
<dbReference type="InterPro" id="IPR043128">
    <property type="entry name" value="Rev_trsase/Diguanyl_cyclase"/>
</dbReference>
<evidence type="ECO:0000259" key="3">
    <source>
        <dbReference type="PROSITE" id="PS50006"/>
    </source>
</evidence>
<organism evidence="5">
    <name type="scientific">Singulisphaera sp. Ch08</name>
    <dbReference type="NCBI Taxonomy" id="3120278"/>
    <lineage>
        <taxon>Bacteria</taxon>
        <taxon>Pseudomonadati</taxon>
        <taxon>Planctomycetota</taxon>
        <taxon>Planctomycetia</taxon>
        <taxon>Isosphaerales</taxon>
        <taxon>Isosphaeraceae</taxon>
        <taxon>Singulisphaera</taxon>
    </lineage>
</organism>
<dbReference type="PANTHER" id="PTHR45138">
    <property type="entry name" value="REGULATORY COMPONENTS OF SENSORY TRANSDUCTION SYSTEM"/>
    <property type="match status" value="1"/>
</dbReference>
<dbReference type="GO" id="GO:0005886">
    <property type="term" value="C:plasma membrane"/>
    <property type="evidence" value="ECO:0007669"/>
    <property type="project" value="TreeGrafter"/>
</dbReference>
<dbReference type="Gene3D" id="2.60.200.20">
    <property type="match status" value="1"/>
</dbReference>
<dbReference type="Gene3D" id="3.30.70.270">
    <property type="match status" value="1"/>
</dbReference>
<evidence type="ECO:0000256" key="1">
    <source>
        <dbReference type="ARBA" id="ARBA00012528"/>
    </source>
</evidence>
<dbReference type="FunFam" id="3.30.70.270:FF:000001">
    <property type="entry name" value="Diguanylate cyclase domain protein"/>
    <property type="match status" value="1"/>
</dbReference>
<dbReference type="EMBL" id="CP155447">
    <property type="protein sequence ID" value="XBH06095.1"/>
    <property type="molecule type" value="Genomic_DNA"/>
</dbReference>
<dbReference type="SMART" id="SM00240">
    <property type="entry name" value="FHA"/>
    <property type="match status" value="1"/>
</dbReference>
<dbReference type="InterPro" id="IPR008984">
    <property type="entry name" value="SMAD_FHA_dom_sf"/>
</dbReference>
<dbReference type="NCBIfam" id="TIGR00254">
    <property type="entry name" value="GGDEF"/>
    <property type="match status" value="1"/>
</dbReference>
<evidence type="ECO:0000256" key="2">
    <source>
        <dbReference type="ARBA" id="ARBA00034247"/>
    </source>
</evidence>
<dbReference type="CDD" id="cd01949">
    <property type="entry name" value="GGDEF"/>
    <property type="match status" value="1"/>
</dbReference>
<feature type="domain" description="FHA" evidence="3">
    <location>
        <begin position="52"/>
        <end position="101"/>
    </location>
</feature>
<feature type="domain" description="GGDEF" evidence="4">
    <location>
        <begin position="169"/>
        <end position="303"/>
    </location>
</feature>
<evidence type="ECO:0000259" key="4">
    <source>
        <dbReference type="PROSITE" id="PS50887"/>
    </source>
</evidence>
<proteinExistence type="predicted"/>
<dbReference type="PROSITE" id="PS50887">
    <property type="entry name" value="GGDEF"/>
    <property type="match status" value="1"/>
</dbReference>
<dbReference type="InterPro" id="IPR000253">
    <property type="entry name" value="FHA_dom"/>
</dbReference>
<dbReference type="GO" id="GO:0043709">
    <property type="term" value="P:cell adhesion involved in single-species biofilm formation"/>
    <property type="evidence" value="ECO:0007669"/>
    <property type="project" value="TreeGrafter"/>
</dbReference>
<dbReference type="GO" id="GO:1902201">
    <property type="term" value="P:negative regulation of bacterial-type flagellum-dependent cell motility"/>
    <property type="evidence" value="ECO:0007669"/>
    <property type="project" value="TreeGrafter"/>
</dbReference>
<dbReference type="SUPFAM" id="SSF55073">
    <property type="entry name" value="Nucleotide cyclase"/>
    <property type="match status" value="1"/>
</dbReference>
<dbReference type="InterPro" id="IPR000160">
    <property type="entry name" value="GGDEF_dom"/>
</dbReference>
<dbReference type="AlphaFoldDB" id="A0AAU7CM28"/>
<dbReference type="InterPro" id="IPR050469">
    <property type="entry name" value="Diguanylate_Cyclase"/>
</dbReference>
<dbReference type="SMART" id="SM00267">
    <property type="entry name" value="GGDEF"/>
    <property type="match status" value="1"/>
</dbReference>
<dbReference type="Pfam" id="PF00498">
    <property type="entry name" value="FHA"/>
    <property type="match status" value="1"/>
</dbReference>
<reference evidence="5" key="1">
    <citation type="submission" date="2024-05" db="EMBL/GenBank/DDBJ databases">
        <title>Planctomycetes of the genus Singulisphaera possess chitinolytic capabilities.</title>
        <authorList>
            <person name="Ivanova A."/>
        </authorList>
    </citation>
    <scope>NUCLEOTIDE SEQUENCE</scope>
    <source>
        <strain evidence="5">Ch08T</strain>
    </source>
</reference>
<dbReference type="SUPFAM" id="SSF49879">
    <property type="entry name" value="SMAD/FHA domain"/>
    <property type="match status" value="1"/>
</dbReference>
<dbReference type="EC" id="2.7.7.65" evidence="1"/>
<dbReference type="InterPro" id="IPR029787">
    <property type="entry name" value="Nucleotide_cyclase"/>
</dbReference>
<dbReference type="GO" id="GO:0052621">
    <property type="term" value="F:diguanylate cyclase activity"/>
    <property type="evidence" value="ECO:0007669"/>
    <property type="project" value="UniProtKB-EC"/>
</dbReference>
<protein>
    <recommendedName>
        <fullName evidence="1">diguanylate cyclase</fullName>
        <ecNumber evidence="1">2.7.7.65</ecNumber>
    </recommendedName>
</protein>
<accession>A0AAU7CM28</accession>